<dbReference type="PANTHER" id="PTHR43798:SF33">
    <property type="entry name" value="HYDROLASE, PUTATIVE (AFU_ORTHOLOGUE AFUA_2G14860)-RELATED"/>
    <property type="match status" value="1"/>
</dbReference>
<dbReference type="SUPFAM" id="SSF53474">
    <property type="entry name" value="alpha/beta-Hydrolases"/>
    <property type="match status" value="1"/>
</dbReference>
<dbReference type="GO" id="GO:0016020">
    <property type="term" value="C:membrane"/>
    <property type="evidence" value="ECO:0007669"/>
    <property type="project" value="TreeGrafter"/>
</dbReference>
<accession>A0A0U1P4E6</accession>
<reference evidence="3" key="1">
    <citation type="submission" date="2015-05" db="EMBL/GenBank/DDBJ databases">
        <authorList>
            <person name="Urmite Genomes"/>
        </authorList>
    </citation>
    <scope>NUCLEOTIDE SEQUENCE [LARGE SCALE GENOMIC DNA]</scope>
    <source>
        <strain evidence="3">LF1</strain>
    </source>
</reference>
<dbReference type="InterPro" id="IPR000073">
    <property type="entry name" value="AB_hydrolase_1"/>
</dbReference>
<feature type="domain" description="AB hydrolase-1" evidence="1">
    <location>
        <begin position="48"/>
        <end position="279"/>
    </location>
</feature>
<dbReference type="OrthoDB" id="63519at2"/>
<dbReference type="EMBL" id="CVRB01000007">
    <property type="protein sequence ID" value="CRK85199.1"/>
    <property type="molecule type" value="Genomic_DNA"/>
</dbReference>
<dbReference type="Proteomes" id="UP000199087">
    <property type="component" value="Unassembled WGS sequence"/>
</dbReference>
<protein>
    <submittedName>
        <fullName evidence="2">Antibiotic resistance protein</fullName>
    </submittedName>
</protein>
<dbReference type="Gene3D" id="3.40.50.1820">
    <property type="entry name" value="alpha/beta hydrolase"/>
    <property type="match status" value="1"/>
</dbReference>
<dbReference type="InterPro" id="IPR029058">
    <property type="entry name" value="AB_hydrolase_fold"/>
</dbReference>
<evidence type="ECO:0000313" key="3">
    <source>
        <dbReference type="Proteomes" id="UP000199087"/>
    </source>
</evidence>
<dbReference type="PANTHER" id="PTHR43798">
    <property type="entry name" value="MONOACYLGLYCEROL LIPASE"/>
    <property type="match status" value="1"/>
</dbReference>
<dbReference type="STRING" id="1499688.BN000_05271"/>
<evidence type="ECO:0000259" key="1">
    <source>
        <dbReference type="Pfam" id="PF12697"/>
    </source>
</evidence>
<dbReference type="RefSeq" id="WP_090640017.1">
    <property type="nucleotide sequence ID" value="NZ_CVRB01000007.1"/>
</dbReference>
<gene>
    <name evidence="2" type="ORF">BN000_05271</name>
</gene>
<dbReference type="AlphaFoldDB" id="A0A0U1P4E6"/>
<keyword evidence="3" id="KW-1185">Reference proteome</keyword>
<organism evidence="2 3">
    <name type="scientific">Neobacillus massiliamazoniensis</name>
    <dbReference type="NCBI Taxonomy" id="1499688"/>
    <lineage>
        <taxon>Bacteria</taxon>
        <taxon>Bacillati</taxon>
        <taxon>Bacillota</taxon>
        <taxon>Bacilli</taxon>
        <taxon>Bacillales</taxon>
        <taxon>Bacillaceae</taxon>
        <taxon>Neobacillus</taxon>
    </lineage>
</organism>
<evidence type="ECO:0000313" key="2">
    <source>
        <dbReference type="EMBL" id="CRK85199.1"/>
    </source>
</evidence>
<name>A0A0U1P4E6_9BACI</name>
<dbReference type="InterPro" id="IPR050266">
    <property type="entry name" value="AB_hydrolase_sf"/>
</dbReference>
<dbReference type="Pfam" id="PF12697">
    <property type="entry name" value="Abhydrolase_6"/>
    <property type="match status" value="1"/>
</dbReference>
<sequence length="296" mass="32862">MNHSFKIKNKGWIDISGRGDATSFTHSTVISKDGTVIGYKSTGRGPGVIVLHGALSSSDDLTHFAQELADSFTVHVIDRRGRGISGPQGNEYSIRKECEDLTAVQEATGATYLFGHSFGGLVALETARMNNLFTKIALYEPGVSINGSIPTTWFPKYEKALNKNDTYGAFAFFVRAFSPVNSMKLVPIWYLKLILRIMLRKDHWKHMERLLPESLNEHKEVGRLDSTFSHYSAIEADTLLIEGGKNPESMGSTMRVLDQTIPNTKTLVLPKLSHLAPNNRNSPEVVGQQVKQHFLS</sequence>
<proteinExistence type="predicted"/>